<feature type="transmembrane region" description="Helical" evidence="14">
    <location>
        <begin position="136"/>
        <end position="154"/>
    </location>
</feature>
<evidence type="ECO:0000256" key="13">
    <source>
        <dbReference type="SAM" id="MobiDB-lite"/>
    </source>
</evidence>
<evidence type="ECO:0000256" key="9">
    <source>
        <dbReference type="ARBA" id="ARBA00022989"/>
    </source>
</evidence>
<keyword evidence="11 14" id="KW-0472">Membrane</keyword>
<evidence type="ECO:0000256" key="14">
    <source>
        <dbReference type="SAM" id="Phobius"/>
    </source>
</evidence>
<evidence type="ECO:0000313" key="17">
    <source>
        <dbReference type="Proteomes" id="UP001234581"/>
    </source>
</evidence>
<evidence type="ECO:0000256" key="11">
    <source>
        <dbReference type="ARBA" id="ARBA00023136"/>
    </source>
</evidence>
<evidence type="ECO:0000256" key="6">
    <source>
        <dbReference type="ARBA" id="ARBA00022475"/>
    </source>
</evidence>
<dbReference type="InterPro" id="IPR026859">
    <property type="entry name" value="Myosin-bd"/>
</dbReference>
<evidence type="ECO:0000256" key="2">
    <source>
        <dbReference type="ARBA" id="ARBA00004536"/>
    </source>
</evidence>
<dbReference type="GO" id="GO:0005886">
    <property type="term" value="C:plasma membrane"/>
    <property type="evidence" value="ECO:0007669"/>
    <property type="project" value="UniProtKB-SubCell"/>
</dbReference>
<organism evidence="16 17">
    <name type="scientific">Lichtheimia ornata</name>
    <dbReference type="NCBI Taxonomy" id="688661"/>
    <lineage>
        <taxon>Eukaryota</taxon>
        <taxon>Fungi</taxon>
        <taxon>Fungi incertae sedis</taxon>
        <taxon>Mucoromycota</taxon>
        <taxon>Mucoromycotina</taxon>
        <taxon>Mucoromycetes</taxon>
        <taxon>Mucorales</taxon>
        <taxon>Lichtheimiaceae</taxon>
        <taxon>Lichtheimia</taxon>
    </lineage>
</organism>
<sequence>MSEFVVYEDTPFAEYLSSIESQESTVRLPTLQLDSNPLDLDASSTWIPQSLQMPRWTNTLYHYWRRSLFHDTFSISLPIAEENEFEEKFKYLIATSPLLSEVLSVHNANKSNKQRTTQHMTTTTDYSTMATKASRAGVVGTVTTMTGCMMALGIEAFKLRHQLRQQSQPAKLFLGTPVVSMTMMLTSSMSAFFGYRHMRRSGIRHLYRTALNTLQTLMEQCEMLDNKVHRALITIQEIELVSRGYRLSLPLSPISRIEQSSRSRRCVVLRNRLGAVLRRAFIIYEEAIIDLIDHVNKSNLSRLYDMYNIRSIASLSALDRMDDDNSEEGGICLDRLRALAQLMHAKRRECMMQLLALDIVTDEHDSLRLDYERGWRGVNAVLAKVTEDTKQFVNDITHALENELYKPTAKDNRQQLVNSNTVQDGRLRPFVHRLASLDQQMRTVEAKFYLCNDDIRQLTQQGDSTSLEELRERLKREYLSIEQDFNQMVVEWEAGRDALVNFLDPPDLDPSPSSSVSSPTTSQKEDDSLSVTSPSTNPQKVVDSEDNGLLELPLPARASVFEAVAETIERNTTERPKKSRAQRIAEMKAKREQEARDKASKMDPKTMVHELKDVLDRRVNEFGLEPETKPEPPADM</sequence>
<name>A0AAD7XZW1_9FUNG</name>
<evidence type="ECO:0000256" key="1">
    <source>
        <dbReference type="ARBA" id="ARBA00004123"/>
    </source>
</evidence>
<dbReference type="GeneID" id="83212514"/>
<feature type="transmembrane region" description="Helical" evidence="14">
    <location>
        <begin position="174"/>
        <end position="195"/>
    </location>
</feature>
<reference evidence="16 17" key="1">
    <citation type="submission" date="2023-03" db="EMBL/GenBank/DDBJ databases">
        <title>Genome sequence of Lichtheimia ornata CBS 291.66.</title>
        <authorList>
            <person name="Mohabir J.T."/>
            <person name="Shea T.P."/>
            <person name="Kurbessoian T."/>
            <person name="Berby B."/>
            <person name="Fontaine J."/>
            <person name="Livny J."/>
            <person name="Gnirke A."/>
            <person name="Stajich J.E."/>
            <person name="Cuomo C.A."/>
        </authorList>
    </citation>
    <scope>NUCLEOTIDE SEQUENCE [LARGE SCALE GENOMIC DNA]</scope>
    <source>
        <strain evidence="16">CBS 291.66</strain>
    </source>
</reference>
<comment type="subcellular location">
    <subcellularLocation>
        <location evidence="2">Cell junction</location>
        <location evidence="2">Adherens junction</location>
    </subcellularLocation>
    <subcellularLocation>
        <location evidence="3">Cell membrane</location>
        <topology evidence="3">Multi-pass membrane protein</topology>
    </subcellularLocation>
    <subcellularLocation>
        <location evidence="1">Nucleus</location>
    </subcellularLocation>
</comment>
<dbReference type="PANTHER" id="PTHR15989">
    <property type="entry name" value="VEZATIN"/>
    <property type="match status" value="1"/>
</dbReference>
<evidence type="ECO:0000256" key="7">
    <source>
        <dbReference type="ARBA" id="ARBA00022692"/>
    </source>
</evidence>
<evidence type="ECO:0000259" key="15">
    <source>
        <dbReference type="Pfam" id="PF12632"/>
    </source>
</evidence>
<feature type="domain" description="Myosin-binding" evidence="15">
    <location>
        <begin position="184"/>
        <end position="446"/>
    </location>
</feature>
<dbReference type="GO" id="GO:0005634">
    <property type="term" value="C:nucleus"/>
    <property type="evidence" value="ECO:0007669"/>
    <property type="project" value="UniProtKB-SubCell"/>
</dbReference>
<protein>
    <recommendedName>
        <fullName evidence="5">Vezatin</fullName>
    </recommendedName>
</protein>
<dbReference type="AlphaFoldDB" id="A0AAD7XZW1"/>
<evidence type="ECO:0000256" key="3">
    <source>
        <dbReference type="ARBA" id="ARBA00004651"/>
    </source>
</evidence>
<dbReference type="Proteomes" id="UP001234581">
    <property type="component" value="Unassembled WGS sequence"/>
</dbReference>
<keyword evidence="6" id="KW-1003">Cell membrane</keyword>
<evidence type="ECO:0000256" key="4">
    <source>
        <dbReference type="ARBA" id="ARBA00007245"/>
    </source>
</evidence>
<accession>A0AAD7XZW1</accession>
<evidence type="ECO:0000256" key="8">
    <source>
        <dbReference type="ARBA" id="ARBA00022949"/>
    </source>
</evidence>
<dbReference type="EMBL" id="JARTCD010000020">
    <property type="protein sequence ID" value="KAJ8659063.1"/>
    <property type="molecule type" value="Genomic_DNA"/>
</dbReference>
<feature type="region of interest" description="Disordered" evidence="13">
    <location>
        <begin position="503"/>
        <end position="547"/>
    </location>
</feature>
<feature type="compositionally biased region" description="Low complexity" evidence="13">
    <location>
        <begin position="510"/>
        <end position="522"/>
    </location>
</feature>
<keyword evidence="7 14" id="KW-0812">Transmembrane</keyword>
<evidence type="ECO:0000256" key="10">
    <source>
        <dbReference type="ARBA" id="ARBA00023054"/>
    </source>
</evidence>
<comment type="caution">
    <text evidence="16">The sequence shown here is derived from an EMBL/GenBank/DDBJ whole genome shotgun (WGS) entry which is preliminary data.</text>
</comment>
<dbReference type="GO" id="GO:0098609">
    <property type="term" value="P:cell-cell adhesion"/>
    <property type="evidence" value="ECO:0007669"/>
    <property type="project" value="InterPro"/>
</dbReference>
<keyword evidence="8" id="KW-0965">Cell junction</keyword>
<keyword evidence="10" id="KW-0175">Coiled coil</keyword>
<keyword evidence="9 14" id="KW-1133">Transmembrane helix</keyword>
<dbReference type="GO" id="GO:0017022">
    <property type="term" value="F:myosin binding"/>
    <property type="evidence" value="ECO:0007669"/>
    <property type="project" value="InterPro"/>
</dbReference>
<feature type="compositionally biased region" description="Basic and acidic residues" evidence="13">
    <location>
        <begin position="583"/>
        <end position="614"/>
    </location>
</feature>
<gene>
    <name evidence="16" type="ORF">O0I10_005101</name>
</gene>
<feature type="compositionally biased region" description="Polar residues" evidence="13">
    <location>
        <begin position="529"/>
        <end position="539"/>
    </location>
</feature>
<feature type="region of interest" description="Disordered" evidence="13">
    <location>
        <begin position="570"/>
        <end position="614"/>
    </location>
</feature>
<dbReference type="PANTHER" id="PTHR15989:SF5">
    <property type="entry name" value="VEZATIN"/>
    <property type="match status" value="1"/>
</dbReference>
<keyword evidence="17" id="KW-1185">Reference proteome</keyword>
<comment type="similarity">
    <text evidence="4">Belongs to the vezatin family.</text>
</comment>
<evidence type="ECO:0000313" key="16">
    <source>
        <dbReference type="EMBL" id="KAJ8659063.1"/>
    </source>
</evidence>
<dbReference type="Pfam" id="PF12632">
    <property type="entry name" value="Vezatin"/>
    <property type="match status" value="1"/>
</dbReference>
<dbReference type="RefSeq" id="XP_058343976.1">
    <property type="nucleotide sequence ID" value="XM_058485149.1"/>
</dbReference>
<evidence type="ECO:0000256" key="5">
    <source>
        <dbReference type="ARBA" id="ARBA00018125"/>
    </source>
</evidence>
<keyword evidence="12" id="KW-0539">Nucleus</keyword>
<proteinExistence type="inferred from homology"/>
<evidence type="ECO:0000256" key="12">
    <source>
        <dbReference type="ARBA" id="ARBA00023242"/>
    </source>
</evidence>
<dbReference type="InterPro" id="IPR026858">
    <property type="entry name" value="Vezatin"/>
</dbReference>